<feature type="domain" description="Methylamine utilisation protein MauE" evidence="6">
    <location>
        <begin position="3"/>
        <end position="132"/>
    </location>
</feature>
<accession>A0ABZ2PK17</accession>
<feature type="transmembrane region" description="Helical" evidence="5">
    <location>
        <begin position="143"/>
        <end position="162"/>
    </location>
</feature>
<dbReference type="EMBL" id="CP147846">
    <property type="protein sequence ID" value="WXG69504.1"/>
    <property type="molecule type" value="Genomic_DNA"/>
</dbReference>
<feature type="transmembrane region" description="Helical" evidence="5">
    <location>
        <begin position="42"/>
        <end position="62"/>
    </location>
</feature>
<keyword evidence="2 5" id="KW-0812">Transmembrane</keyword>
<evidence type="ECO:0000256" key="5">
    <source>
        <dbReference type="SAM" id="Phobius"/>
    </source>
</evidence>
<evidence type="ECO:0000313" key="7">
    <source>
        <dbReference type="EMBL" id="WXG69504.1"/>
    </source>
</evidence>
<gene>
    <name evidence="7" type="ORF">WDS16_02820</name>
</gene>
<dbReference type="Pfam" id="PF07291">
    <property type="entry name" value="MauE"/>
    <property type="match status" value="1"/>
</dbReference>
<organism evidence="7 8">
    <name type="scientific">Rhodococcus sovatensis</name>
    <dbReference type="NCBI Taxonomy" id="1805840"/>
    <lineage>
        <taxon>Bacteria</taxon>
        <taxon>Bacillati</taxon>
        <taxon>Actinomycetota</taxon>
        <taxon>Actinomycetes</taxon>
        <taxon>Mycobacteriales</taxon>
        <taxon>Nocardiaceae</taxon>
        <taxon>Rhodococcus</taxon>
    </lineage>
</organism>
<name>A0ABZ2PK17_9NOCA</name>
<comment type="subcellular location">
    <subcellularLocation>
        <location evidence="1">Membrane</location>
        <topology evidence="1">Multi-pass membrane protein</topology>
    </subcellularLocation>
</comment>
<evidence type="ECO:0000313" key="8">
    <source>
        <dbReference type="Proteomes" id="UP001432000"/>
    </source>
</evidence>
<evidence type="ECO:0000256" key="3">
    <source>
        <dbReference type="ARBA" id="ARBA00022989"/>
    </source>
</evidence>
<dbReference type="Proteomes" id="UP001432000">
    <property type="component" value="Chromosome"/>
</dbReference>
<feature type="transmembrane region" description="Helical" evidence="5">
    <location>
        <begin position="69"/>
        <end position="87"/>
    </location>
</feature>
<dbReference type="InterPro" id="IPR009908">
    <property type="entry name" value="Methylamine_util_MauE"/>
</dbReference>
<proteinExistence type="predicted"/>
<reference evidence="7 8" key="1">
    <citation type="submission" date="2024-03" db="EMBL/GenBank/DDBJ databases">
        <title>Natural products discovery in diverse microorganisms through a two-stage MS feature dereplication strategy.</title>
        <authorList>
            <person name="Zhang R."/>
        </authorList>
    </citation>
    <scope>NUCLEOTIDE SEQUENCE [LARGE SCALE GENOMIC DNA]</scope>
    <source>
        <strain evidence="7 8">18930</strain>
    </source>
</reference>
<dbReference type="RefSeq" id="WP_338890319.1">
    <property type="nucleotide sequence ID" value="NZ_CP147846.1"/>
</dbReference>
<protein>
    <submittedName>
        <fullName evidence="7">MauE/DoxX family redox-associated membrane protein</fullName>
    </submittedName>
</protein>
<evidence type="ECO:0000259" key="6">
    <source>
        <dbReference type="Pfam" id="PF07291"/>
    </source>
</evidence>
<keyword evidence="3 5" id="KW-1133">Transmembrane helix</keyword>
<sequence length="193" mass="20411">MLWAALSSLVGAVLLVAGVPKVRDRERMIRVVRGYKMLPDGAAVVVGSVLPWIEIVLGIALITGTAPSISGSLAAALFGVFFLGLSVNLIRGRRKLDCGCFAFGGGADEIEHIGWWHSARASAFALASAATMLSPDMTALDRVAGAGIGMFAVTVVCVGLYVRSFMSFGRRPIDDYLTNAAIEMRAVSSISRY</sequence>
<evidence type="ECO:0000256" key="4">
    <source>
        <dbReference type="ARBA" id="ARBA00023136"/>
    </source>
</evidence>
<evidence type="ECO:0000256" key="2">
    <source>
        <dbReference type="ARBA" id="ARBA00022692"/>
    </source>
</evidence>
<keyword evidence="4 5" id="KW-0472">Membrane</keyword>
<keyword evidence="8" id="KW-1185">Reference proteome</keyword>
<evidence type="ECO:0000256" key="1">
    <source>
        <dbReference type="ARBA" id="ARBA00004141"/>
    </source>
</evidence>